<dbReference type="InterPro" id="IPR001611">
    <property type="entry name" value="Leu-rich_rpt"/>
</dbReference>
<dbReference type="Proteomes" id="UP001151752">
    <property type="component" value="Chromosome 1"/>
</dbReference>
<keyword evidence="2" id="KW-1185">Reference proteome</keyword>
<comment type="caution">
    <text evidence="1">The sequence shown here is derived from an EMBL/GenBank/DDBJ whole genome shotgun (WGS) entry which is preliminary data.</text>
</comment>
<proteinExistence type="predicted"/>
<dbReference type="SUPFAM" id="SSF52058">
    <property type="entry name" value="L domain-like"/>
    <property type="match status" value="1"/>
</dbReference>
<dbReference type="AlphaFoldDB" id="A0A9Q0Q9K7"/>
<sequence>MAAIDDFKQARRNSSPRYQICFSSYQQNGRTASTIDGPGSKLKSIKSRHGIPASSGPAVFIHQHHPFEGTGKLGCKAVRRQMIFIRTFRMRAEMFAASQVSDVTNIVTVWYNSICPAVDSLPPIISNLSGLRYLILDENHFHGIIPPEFSSLRHLHSLRLDSNNLRGSFTLGDD</sequence>
<gene>
    <name evidence="1" type="ORF">OIU74_013495</name>
</gene>
<accession>A0A9Q0Q9K7</accession>
<dbReference type="InterPro" id="IPR032675">
    <property type="entry name" value="LRR_dom_sf"/>
</dbReference>
<evidence type="ECO:0000313" key="2">
    <source>
        <dbReference type="Proteomes" id="UP001151752"/>
    </source>
</evidence>
<reference evidence="1" key="2">
    <citation type="journal article" date="2023" name="Int. J. Mol. Sci.">
        <title>De Novo Assembly and Annotation of 11 Diverse Shrub Willow (Salix) Genomes Reveals Novel Gene Organization in Sex-Linked Regions.</title>
        <authorList>
            <person name="Hyden B."/>
            <person name="Feng K."/>
            <person name="Yates T.B."/>
            <person name="Jawdy S."/>
            <person name="Cereghino C."/>
            <person name="Smart L.B."/>
            <person name="Muchero W."/>
        </authorList>
    </citation>
    <scope>NUCLEOTIDE SEQUENCE</scope>
    <source>
        <tissue evidence="1">Shoot tip</tissue>
    </source>
</reference>
<protein>
    <submittedName>
        <fullName evidence="1">Uncharacterized protein</fullName>
    </submittedName>
</protein>
<evidence type="ECO:0000313" key="1">
    <source>
        <dbReference type="EMBL" id="KAJ6702351.1"/>
    </source>
</evidence>
<dbReference type="Pfam" id="PF00560">
    <property type="entry name" value="LRR_1"/>
    <property type="match status" value="1"/>
</dbReference>
<name>A0A9Q0Q9K7_9ROSI</name>
<dbReference type="Gene3D" id="3.80.10.10">
    <property type="entry name" value="Ribonuclease Inhibitor"/>
    <property type="match status" value="1"/>
</dbReference>
<dbReference type="EMBL" id="JAPFFM010000016">
    <property type="protein sequence ID" value="KAJ6702351.1"/>
    <property type="molecule type" value="Genomic_DNA"/>
</dbReference>
<organism evidence="1 2">
    <name type="scientific">Salix koriyanagi</name>
    <dbReference type="NCBI Taxonomy" id="2511006"/>
    <lineage>
        <taxon>Eukaryota</taxon>
        <taxon>Viridiplantae</taxon>
        <taxon>Streptophyta</taxon>
        <taxon>Embryophyta</taxon>
        <taxon>Tracheophyta</taxon>
        <taxon>Spermatophyta</taxon>
        <taxon>Magnoliopsida</taxon>
        <taxon>eudicotyledons</taxon>
        <taxon>Gunneridae</taxon>
        <taxon>Pentapetalae</taxon>
        <taxon>rosids</taxon>
        <taxon>fabids</taxon>
        <taxon>Malpighiales</taxon>
        <taxon>Salicaceae</taxon>
        <taxon>Saliceae</taxon>
        <taxon>Salix</taxon>
    </lineage>
</organism>
<reference evidence="1" key="1">
    <citation type="submission" date="2022-11" db="EMBL/GenBank/DDBJ databases">
        <authorList>
            <person name="Hyden B.L."/>
            <person name="Feng K."/>
            <person name="Yates T."/>
            <person name="Jawdy S."/>
            <person name="Smart L.B."/>
            <person name="Muchero W."/>
        </authorList>
    </citation>
    <scope>NUCLEOTIDE SEQUENCE</scope>
    <source>
        <tissue evidence="1">Shoot tip</tissue>
    </source>
</reference>